<reference evidence="18" key="1">
    <citation type="submission" date="2013-09" db="EMBL/GenBank/DDBJ databases">
        <title>The Genome Sequence of Anopheles maculatus species B.</title>
        <authorList>
            <consortium name="The Broad Institute Genomics Platform"/>
            <person name="Neafsey D.E."/>
            <person name="Besansky N."/>
            <person name="Howell P."/>
            <person name="Walton C."/>
            <person name="Young S.K."/>
            <person name="Zeng Q."/>
            <person name="Gargeya S."/>
            <person name="Fitzgerald M."/>
            <person name="Haas B."/>
            <person name="Abouelleil A."/>
            <person name="Allen A.W."/>
            <person name="Alvarado L."/>
            <person name="Arachchi H.M."/>
            <person name="Berlin A.M."/>
            <person name="Chapman S.B."/>
            <person name="Gainer-Dewar J."/>
            <person name="Goldberg J."/>
            <person name="Griggs A."/>
            <person name="Gujja S."/>
            <person name="Hansen M."/>
            <person name="Howarth C."/>
            <person name="Imamovic A."/>
            <person name="Ireland A."/>
            <person name="Larimer J."/>
            <person name="McCowan C."/>
            <person name="Murphy C."/>
            <person name="Pearson M."/>
            <person name="Poon T.W."/>
            <person name="Priest M."/>
            <person name="Roberts A."/>
            <person name="Saif S."/>
            <person name="Shea T."/>
            <person name="Sisk P."/>
            <person name="Sykes S."/>
            <person name="Wortman J."/>
            <person name="Nusbaum C."/>
            <person name="Birren B."/>
        </authorList>
    </citation>
    <scope>NUCLEOTIDE SEQUENCE [LARGE SCALE GENOMIC DNA]</scope>
    <source>
        <strain evidence="18">maculatus3</strain>
    </source>
</reference>
<dbReference type="InterPro" id="IPR036236">
    <property type="entry name" value="Znf_C2H2_sf"/>
</dbReference>
<dbReference type="SMART" id="SM00451">
    <property type="entry name" value="ZnF_U1"/>
    <property type="match status" value="3"/>
</dbReference>
<dbReference type="InterPro" id="IPR051968">
    <property type="entry name" value="ZnFinger_Homeobox_TR"/>
</dbReference>
<keyword evidence="8 12" id="KW-0371">Homeobox</keyword>
<dbReference type="Pfam" id="PF00046">
    <property type="entry name" value="Homeodomain"/>
    <property type="match status" value="1"/>
</dbReference>
<dbReference type="VEuPathDB" id="VectorBase:AMAM008195"/>
<evidence type="ECO:0000313" key="18">
    <source>
        <dbReference type="Proteomes" id="UP000075901"/>
    </source>
</evidence>
<dbReference type="SUPFAM" id="SSF46689">
    <property type="entry name" value="Homeodomain-like"/>
    <property type="match status" value="1"/>
</dbReference>
<keyword evidence="3" id="KW-0677">Repeat</keyword>
<keyword evidence="2" id="KW-0479">Metal-binding</keyword>
<feature type="domain" description="C2H2-type" evidence="16">
    <location>
        <begin position="322"/>
        <end position="349"/>
    </location>
</feature>
<feature type="domain" description="C2H2-type" evidence="16">
    <location>
        <begin position="670"/>
        <end position="694"/>
    </location>
</feature>
<name>A0A182SJU4_9DIPT</name>
<dbReference type="InterPro" id="IPR001356">
    <property type="entry name" value="HD"/>
</dbReference>
<feature type="region of interest" description="Disordered" evidence="14">
    <location>
        <begin position="374"/>
        <end position="429"/>
    </location>
</feature>
<dbReference type="SMART" id="SM00389">
    <property type="entry name" value="HOX"/>
    <property type="match status" value="1"/>
</dbReference>
<evidence type="ECO:0000256" key="5">
    <source>
        <dbReference type="ARBA" id="ARBA00022833"/>
    </source>
</evidence>
<keyword evidence="18" id="KW-1185">Reference proteome</keyword>
<evidence type="ECO:0000256" key="13">
    <source>
        <dbReference type="RuleBase" id="RU000682"/>
    </source>
</evidence>
<keyword evidence="5" id="KW-0862">Zinc</keyword>
<evidence type="ECO:0000256" key="1">
    <source>
        <dbReference type="ARBA" id="ARBA00004123"/>
    </source>
</evidence>
<evidence type="ECO:0000313" key="17">
    <source>
        <dbReference type="EnsemblMetazoa" id="AMAM008195-PA"/>
    </source>
</evidence>
<dbReference type="GO" id="GO:0008270">
    <property type="term" value="F:zinc ion binding"/>
    <property type="evidence" value="ECO:0007669"/>
    <property type="project" value="UniProtKB-KW"/>
</dbReference>
<dbReference type="AlphaFoldDB" id="A0A182SJU4"/>
<evidence type="ECO:0000256" key="11">
    <source>
        <dbReference type="PROSITE-ProRule" id="PRU00042"/>
    </source>
</evidence>
<feature type="domain" description="C2H2-type" evidence="16">
    <location>
        <begin position="451"/>
        <end position="480"/>
    </location>
</feature>
<evidence type="ECO:0000256" key="8">
    <source>
        <dbReference type="ARBA" id="ARBA00023155"/>
    </source>
</evidence>
<reference evidence="17" key="2">
    <citation type="submission" date="2020-05" db="UniProtKB">
        <authorList>
            <consortium name="EnsemblMetazoa"/>
        </authorList>
    </citation>
    <scope>IDENTIFICATION</scope>
    <source>
        <strain evidence="17">maculatus3</strain>
    </source>
</reference>
<accession>A0A182SJU4</accession>
<dbReference type="GO" id="GO:0005634">
    <property type="term" value="C:nucleus"/>
    <property type="evidence" value="ECO:0007669"/>
    <property type="project" value="UniProtKB-SubCell"/>
</dbReference>
<dbReference type="PROSITE" id="PS50157">
    <property type="entry name" value="ZINC_FINGER_C2H2_2"/>
    <property type="match status" value="4"/>
</dbReference>
<dbReference type="PANTHER" id="PTHR45891">
    <property type="entry name" value="ZINC FINGER HOMEOBOX PROTEIN"/>
    <property type="match status" value="1"/>
</dbReference>
<dbReference type="PROSITE" id="PS50071">
    <property type="entry name" value="HOMEOBOX_2"/>
    <property type="match status" value="1"/>
</dbReference>
<feature type="region of interest" description="Disordered" evidence="14">
    <location>
        <begin position="761"/>
        <end position="782"/>
    </location>
</feature>
<dbReference type="PROSITE" id="PS00028">
    <property type="entry name" value="ZINC_FINGER_C2H2_1"/>
    <property type="match status" value="7"/>
</dbReference>
<protein>
    <recommendedName>
        <fullName evidence="19">Homeobox domain-containing protein</fullName>
    </recommendedName>
</protein>
<dbReference type="InterPro" id="IPR003604">
    <property type="entry name" value="Matrin/U1-like-C_Znf_C2H2"/>
</dbReference>
<dbReference type="Gene3D" id="3.30.160.60">
    <property type="entry name" value="Classic Zinc Finger"/>
    <property type="match status" value="3"/>
</dbReference>
<sequence length="1280" mass="138743">MDTGDNGLCSILQEKKMWNGENASNRQATGGCKDRCLVCSVCNKFSSKKVNVMQHLLANHNAGNELLGGTELSPNVPSLSRKPFDYLRTLAEARCAQNLRLIEKVTFMSDSFALKENCNDLKHGNLAEMLEQYAARQDAADASFPARSPTLEKQQQQQQQHSPTLSCPLCAEAFLDQATVETHVLRVHNIKMDGLNRLLKLVDTSQFLKTTTNNGKQQPVSNSSSPVEKPGSPHSPTGKEGSVSPGAPTIRCSYCKAPFDTMVDLKIHCNESSHFRRSADSDDLACFLHDCKDAFDNLADLNQHFKASHLNFLISEHHTYRYRCKQCPFAFKTHEKLSRHLFYHSLRESTKCFYCDHHFKNIHSLTAHIAEKHPQEALQSGSQAQDAQQQQQQQQQQRNGLSPRSDRSGGGRDARDSVDEDRLSEKSVSSKSSSFYYDKSLDGSGTSDGRYTCTDCQFTFTDSGALERHLATACHMPRDDKASPDSLAASLMSSLAKHHQQQQQQQQQQQTVHQQQQQPSQHQQPLTASSAAQMSSLFYDIKSEKFTNPNRPFKCTICMESFTQKNILLVHYNSVSHLNKLKKLKAEKGFAQMFTGSLLGADIGGTADGCTDRGKNSPSPTVPFGEKAVTPFSMPSFAEGCGGSSGSGSGGGGEKRKEVGDEKESARKKFKCDICNVAYTQGSTLDIHMRSVLHQTRACRMQERSLFAGQPNTPQQQQQQQAQQSSPQGGESKKKSEFPLIHPIPESHDQSPNMLDEVSMRKLKSPSEHAQQQQQHAQQQLQQQQALGPLFCGVPVGGPDKPDIAVCECCYQVFPGKLMLETHLELSPECLAHRKKLLDTATGLPDAGGPLGFPGDGGFQQHHQALSELAKVNALTSGFDLGAPGDAAALLGAKSLVPAMDPAATAAAAAAAANLMDPSFLKNASLLQFAASDPTNKLNPNALNVLNFMHFHHLMSLSYLNLAPQLSFGGVPPKVGGDPNKPDNSPGGGGLGDPTTKGGKTGSGASVVMPPVSLNGKPLDLNLLPHGLDPKLAAQSPQQQALGQQQQQQQQQQPCTQKRARTRITDEQLRILRSHFDINNSPSEESIQEMSLKANLPQKVVKHWFRNTLFKERQRNKDSPYNFSIPPSTKLNVEEYERTGEAKVTDLETSFKSAEVGGSLSQDNSCSQGSTDMSKALNEAMKQNLSKSLLESLSKHQSATGQDLVGAAAAFHLNKSLFPDSFGGGGAGGGSVVGAPDFSGPDGVGSVSDYFQRAAADAVALGAAVGGVPVSVGGPLSLSM</sequence>
<organism evidence="17 18">
    <name type="scientific">Anopheles maculatus</name>
    <dbReference type="NCBI Taxonomy" id="74869"/>
    <lineage>
        <taxon>Eukaryota</taxon>
        <taxon>Metazoa</taxon>
        <taxon>Ecdysozoa</taxon>
        <taxon>Arthropoda</taxon>
        <taxon>Hexapoda</taxon>
        <taxon>Insecta</taxon>
        <taxon>Pterygota</taxon>
        <taxon>Neoptera</taxon>
        <taxon>Endopterygota</taxon>
        <taxon>Diptera</taxon>
        <taxon>Nematocera</taxon>
        <taxon>Culicoidea</taxon>
        <taxon>Culicidae</taxon>
        <taxon>Anophelinae</taxon>
        <taxon>Anopheles</taxon>
        <taxon>Anopheles maculatus group</taxon>
    </lineage>
</organism>
<dbReference type="SUPFAM" id="SSF57667">
    <property type="entry name" value="beta-beta-alpha zinc fingers"/>
    <property type="match status" value="1"/>
</dbReference>
<keyword evidence="9" id="KW-0804">Transcription</keyword>
<feature type="compositionally biased region" description="Gly residues" evidence="14">
    <location>
        <begin position="640"/>
        <end position="652"/>
    </location>
</feature>
<feature type="region of interest" description="Disordered" evidence="14">
    <location>
        <begin position="710"/>
        <end position="736"/>
    </location>
</feature>
<feature type="compositionally biased region" description="Basic and acidic residues" evidence="14">
    <location>
        <begin position="653"/>
        <end position="662"/>
    </location>
</feature>
<evidence type="ECO:0000256" key="10">
    <source>
        <dbReference type="ARBA" id="ARBA00023242"/>
    </source>
</evidence>
<evidence type="ECO:0000256" key="14">
    <source>
        <dbReference type="SAM" id="MobiDB-lite"/>
    </source>
</evidence>
<keyword evidence="4 11" id="KW-0863">Zinc-finger</keyword>
<dbReference type="GO" id="GO:0000978">
    <property type="term" value="F:RNA polymerase II cis-regulatory region sequence-specific DNA binding"/>
    <property type="evidence" value="ECO:0007669"/>
    <property type="project" value="TreeGrafter"/>
</dbReference>
<feature type="compositionally biased region" description="Low complexity" evidence="14">
    <location>
        <begin position="383"/>
        <end position="403"/>
    </location>
</feature>
<feature type="DNA-binding region" description="Homeobox" evidence="12">
    <location>
        <begin position="1057"/>
        <end position="1116"/>
    </location>
</feature>
<dbReference type="Gene3D" id="1.10.10.60">
    <property type="entry name" value="Homeodomain-like"/>
    <property type="match status" value="1"/>
</dbReference>
<proteinExistence type="predicted"/>
<keyword evidence="10 12" id="KW-0539">Nucleus</keyword>
<feature type="region of interest" description="Disordered" evidence="14">
    <location>
        <begin position="138"/>
        <end position="160"/>
    </location>
</feature>
<feature type="compositionally biased region" description="Low complexity" evidence="14">
    <location>
        <begin position="769"/>
        <end position="782"/>
    </location>
</feature>
<dbReference type="GO" id="GO:0000981">
    <property type="term" value="F:DNA-binding transcription factor activity, RNA polymerase II-specific"/>
    <property type="evidence" value="ECO:0007669"/>
    <property type="project" value="InterPro"/>
</dbReference>
<dbReference type="FunFam" id="1.10.10.60:FF:000064">
    <property type="entry name" value="Zinc finger homeobox protein 4"/>
    <property type="match status" value="1"/>
</dbReference>
<evidence type="ECO:0000256" key="6">
    <source>
        <dbReference type="ARBA" id="ARBA00023015"/>
    </source>
</evidence>
<feature type="compositionally biased region" description="Low complexity" evidence="14">
    <location>
        <begin position="1033"/>
        <end position="1053"/>
    </location>
</feature>
<dbReference type="PROSITE" id="PS00027">
    <property type="entry name" value="HOMEOBOX_1"/>
    <property type="match status" value="1"/>
</dbReference>
<feature type="domain" description="Homeobox" evidence="15">
    <location>
        <begin position="1055"/>
        <end position="1115"/>
    </location>
</feature>
<dbReference type="InterPro" id="IPR013087">
    <property type="entry name" value="Znf_C2H2_type"/>
</dbReference>
<dbReference type="SMART" id="SM00355">
    <property type="entry name" value="ZnF_C2H2"/>
    <property type="match status" value="9"/>
</dbReference>
<dbReference type="InterPro" id="IPR017970">
    <property type="entry name" value="Homeobox_CS"/>
</dbReference>
<dbReference type="InterPro" id="IPR009057">
    <property type="entry name" value="Homeodomain-like_sf"/>
</dbReference>
<feature type="compositionally biased region" description="Polar residues" evidence="14">
    <location>
        <begin position="210"/>
        <end position="226"/>
    </location>
</feature>
<evidence type="ECO:0000259" key="16">
    <source>
        <dbReference type="PROSITE" id="PS50157"/>
    </source>
</evidence>
<feature type="compositionally biased region" description="Basic and acidic residues" evidence="14">
    <location>
        <begin position="404"/>
        <end position="425"/>
    </location>
</feature>
<feature type="region of interest" description="Disordered" evidence="14">
    <location>
        <begin position="971"/>
        <end position="1061"/>
    </location>
</feature>
<evidence type="ECO:0000256" key="9">
    <source>
        <dbReference type="ARBA" id="ARBA00023163"/>
    </source>
</evidence>
<dbReference type="Proteomes" id="UP000075901">
    <property type="component" value="Unassembled WGS sequence"/>
</dbReference>
<dbReference type="Pfam" id="PF00096">
    <property type="entry name" value="zf-C2H2"/>
    <property type="match status" value="1"/>
</dbReference>
<evidence type="ECO:0000256" key="2">
    <source>
        <dbReference type="ARBA" id="ARBA00022723"/>
    </source>
</evidence>
<feature type="region of interest" description="Disordered" evidence="14">
    <location>
        <begin position="210"/>
        <end position="245"/>
    </location>
</feature>
<feature type="region of interest" description="Disordered" evidence="14">
    <location>
        <begin position="640"/>
        <end position="662"/>
    </location>
</feature>
<feature type="compositionally biased region" description="Low complexity" evidence="14">
    <location>
        <begin position="492"/>
        <end position="524"/>
    </location>
</feature>
<dbReference type="EnsemblMetazoa" id="AMAM008195-RA">
    <property type="protein sequence ID" value="AMAM008195-PA"/>
    <property type="gene ID" value="AMAM008195"/>
</dbReference>
<evidence type="ECO:0000256" key="7">
    <source>
        <dbReference type="ARBA" id="ARBA00023125"/>
    </source>
</evidence>
<dbReference type="PANTHER" id="PTHR45891:SF3">
    <property type="entry name" value="ZINC FINGER PROTEIN 2"/>
    <property type="match status" value="1"/>
</dbReference>
<feature type="region of interest" description="Disordered" evidence="14">
    <location>
        <begin position="492"/>
        <end position="529"/>
    </location>
</feature>
<evidence type="ECO:0000259" key="15">
    <source>
        <dbReference type="PROSITE" id="PS50071"/>
    </source>
</evidence>
<keyword evidence="6" id="KW-0805">Transcription regulation</keyword>
<evidence type="ECO:0008006" key="19">
    <source>
        <dbReference type="Google" id="ProtNLM"/>
    </source>
</evidence>
<evidence type="ECO:0000256" key="3">
    <source>
        <dbReference type="ARBA" id="ARBA00022737"/>
    </source>
</evidence>
<feature type="domain" description="C2H2-type" evidence="16">
    <location>
        <begin position="553"/>
        <end position="582"/>
    </location>
</feature>
<evidence type="ECO:0000256" key="12">
    <source>
        <dbReference type="PROSITE-ProRule" id="PRU00108"/>
    </source>
</evidence>
<evidence type="ECO:0000256" key="4">
    <source>
        <dbReference type="ARBA" id="ARBA00022771"/>
    </source>
</evidence>
<keyword evidence="7 12" id="KW-0238">DNA-binding</keyword>
<comment type="subcellular location">
    <subcellularLocation>
        <location evidence="1 12 13">Nucleus</location>
    </subcellularLocation>
</comment>
<dbReference type="CDD" id="cd00086">
    <property type="entry name" value="homeodomain"/>
    <property type="match status" value="1"/>
</dbReference>
<feature type="compositionally biased region" description="Low complexity" evidence="14">
    <location>
        <begin position="710"/>
        <end position="730"/>
    </location>
</feature>